<protein>
    <recommendedName>
        <fullName evidence="6">Recombinase</fullName>
    </recommendedName>
</protein>
<feature type="domain" description="Recombinase" evidence="3">
    <location>
        <begin position="199"/>
        <end position="344"/>
    </location>
</feature>
<feature type="compositionally biased region" description="Polar residues" evidence="1">
    <location>
        <begin position="11"/>
        <end position="25"/>
    </location>
</feature>
<gene>
    <name evidence="4" type="ORF">LF1_09780</name>
</gene>
<dbReference type="PROSITE" id="PS51736">
    <property type="entry name" value="RECOMBINASES_3"/>
    <property type="match status" value="1"/>
</dbReference>
<dbReference type="Proteomes" id="UP000322699">
    <property type="component" value="Unassembled WGS sequence"/>
</dbReference>
<evidence type="ECO:0000313" key="5">
    <source>
        <dbReference type="Proteomes" id="UP000322699"/>
    </source>
</evidence>
<dbReference type="Pfam" id="PF13408">
    <property type="entry name" value="Zn_ribbon_recom"/>
    <property type="match status" value="1"/>
</dbReference>
<dbReference type="CDD" id="cd00338">
    <property type="entry name" value="Ser_Recombinase"/>
    <property type="match status" value="1"/>
</dbReference>
<evidence type="ECO:0000259" key="2">
    <source>
        <dbReference type="PROSITE" id="PS51736"/>
    </source>
</evidence>
<dbReference type="AlphaFoldDB" id="A0A5B1CBB1"/>
<evidence type="ECO:0000256" key="1">
    <source>
        <dbReference type="SAM" id="MobiDB-lite"/>
    </source>
</evidence>
<dbReference type="GO" id="GO:0003677">
    <property type="term" value="F:DNA binding"/>
    <property type="evidence" value="ECO:0007669"/>
    <property type="project" value="InterPro"/>
</dbReference>
<organism evidence="4 5">
    <name type="scientific">Rubripirellula obstinata</name>
    <dbReference type="NCBI Taxonomy" id="406547"/>
    <lineage>
        <taxon>Bacteria</taxon>
        <taxon>Pseudomonadati</taxon>
        <taxon>Planctomycetota</taxon>
        <taxon>Planctomycetia</taxon>
        <taxon>Pirellulales</taxon>
        <taxon>Pirellulaceae</taxon>
        <taxon>Rubripirellula</taxon>
    </lineage>
</organism>
<sequence length="732" mass="83455">MSKATAKPKSPRTSEPTTQSPRQTLANLVSPKLKQIHLDRLAIVYVRQSSPHQVREHRESTALQYALVDRAIELGFHRSQVIVIDEDQAQSGTSMVARTGFQRLLTEVSDDKVGLILGIEMSRLARSCKDWHALLEICAIYQTLLLDTDGIYDPSDHNDRLLLGLKGTMSEAELHLLRNRMYRGLCNKAERGEVLNHAPIGYVRTLSDNFVIDPDESVQSVVRSIFDRFAKWGSISGLLKSLVHDEVQIPVRPHFGDDRGELQWRRPNRVTLLNLLHHPIYAGAYRWGHRDVDARKKIPGRPSTGRTLRDYKDCRVLIQDRFEAYISWEQFEKNQRKLQENSRKAGRFSSPVGRGESLLAGLVVCGRCGRSMSVSYSGKHLRYTCQRGAVDYGEEICQSLAGRDLDESIGRLLLEAIRPASLEVSLAAASDIAKQRGEDDRRWKHRLERINYETELARRSYAAVDPENRLVARQLECRWEEKLSEQETLRQDYQRFTADQPNDLSASERELIHSLSENIESLWRAETTTCEDRQTIARLLLDRVVVSANPSNEQVDVDVHWVGGFNSHHHESRPVDSYKQLSNYTELVARIEELQSTGTSSAEIAACLNAEGYRPPKRSKKFNKSMVTRLLASLRLERGDAGKSSSDRTHLAVNEWWLSELAMKLSMPVATLHRWIRVGWIQARKVSEARGQWALHADAPELERLTKLRDYRRGWGETKTPIELTTPGPVSR</sequence>
<dbReference type="Gene3D" id="3.90.1750.20">
    <property type="entry name" value="Putative Large Serine Recombinase, Chain B, Domain 2"/>
    <property type="match status" value="1"/>
</dbReference>
<reference evidence="4 5" key="1">
    <citation type="submission" date="2019-08" db="EMBL/GenBank/DDBJ databases">
        <title>Deep-cultivation of Planctomycetes and their phenomic and genomic characterization uncovers novel biology.</title>
        <authorList>
            <person name="Wiegand S."/>
            <person name="Jogler M."/>
            <person name="Boedeker C."/>
            <person name="Pinto D."/>
            <person name="Vollmers J."/>
            <person name="Rivas-Marin E."/>
            <person name="Kohn T."/>
            <person name="Peeters S.H."/>
            <person name="Heuer A."/>
            <person name="Rast P."/>
            <person name="Oberbeckmann S."/>
            <person name="Bunk B."/>
            <person name="Jeske O."/>
            <person name="Meyerdierks A."/>
            <person name="Storesund J.E."/>
            <person name="Kallscheuer N."/>
            <person name="Luecker S."/>
            <person name="Lage O.M."/>
            <person name="Pohl T."/>
            <person name="Merkel B.J."/>
            <person name="Hornburger P."/>
            <person name="Mueller R.-W."/>
            <person name="Bruemmer F."/>
            <person name="Labrenz M."/>
            <person name="Spormann A.M."/>
            <person name="Op Den Camp H."/>
            <person name="Overmann J."/>
            <person name="Amann R."/>
            <person name="Jetten M.S.M."/>
            <person name="Mascher T."/>
            <person name="Medema M.H."/>
            <person name="Devos D.P."/>
            <person name="Kaster A.-K."/>
            <person name="Ovreas L."/>
            <person name="Rohde M."/>
            <person name="Galperin M.Y."/>
            <person name="Jogler C."/>
        </authorList>
    </citation>
    <scope>NUCLEOTIDE SEQUENCE [LARGE SCALE GENOMIC DNA]</scope>
    <source>
        <strain evidence="4 5">LF1</strain>
    </source>
</reference>
<dbReference type="RefSeq" id="WP_149752601.1">
    <property type="nucleotide sequence ID" value="NZ_VRLW01000001.1"/>
</dbReference>
<dbReference type="Gene3D" id="3.40.50.1390">
    <property type="entry name" value="Resolvase, N-terminal catalytic domain"/>
    <property type="match status" value="1"/>
</dbReference>
<dbReference type="SUPFAM" id="SSF53041">
    <property type="entry name" value="Resolvase-like"/>
    <property type="match status" value="1"/>
</dbReference>
<dbReference type="InterPro" id="IPR050639">
    <property type="entry name" value="SSR_resolvase"/>
</dbReference>
<dbReference type="SMART" id="SM00857">
    <property type="entry name" value="Resolvase"/>
    <property type="match status" value="1"/>
</dbReference>
<evidence type="ECO:0000259" key="3">
    <source>
        <dbReference type="PROSITE" id="PS51737"/>
    </source>
</evidence>
<keyword evidence="5" id="KW-1185">Reference proteome</keyword>
<dbReference type="Pfam" id="PF07508">
    <property type="entry name" value="Recombinase"/>
    <property type="match status" value="1"/>
</dbReference>
<dbReference type="InterPro" id="IPR025827">
    <property type="entry name" value="Zn_ribbon_recom_dom"/>
</dbReference>
<dbReference type="GO" id="GO:0000150">
    <property type="term" value="F:DNA strand exchange activity"/>
    <property type="evidence" value="ECO:0007669"/>
    <property type="project" value="InterPro"/>
</dbReference>
<accession>A0A5B1CBB1</accession>
<evidence type="ECO:0000313" key="4">
    <source>
        <dbReference type="EMBL" id="KAA1258458.1"/>
    </source>
</evidence>
<dbReference type="PROSITE" id="PS51737">
    <property type="entry name" value="RECOMBINASE_DNA_BIND"/>
    <property type="match status" value="1"/>
</dbReference>
<feature type="domain" description="Resolvase/invertase-type recombinase catalytic" evidence="2">
    <location>
        <begin position="41"/>
        <end position="192"/>
    </location>
</feature>
<proteinExistence type="predicted"/>
<feature type="region of interest" description="Disordered" evidence="1">
    <location>
        <begin position="1"/>
        <end position="25"/>
    </location>
</feature>
<dbReference type="InterPro" id="IPR006119">
    <property type="entry name" value="Resolv_N"/>
</dbReference>
<dbReference type="PANTHER" id="PTHR30461:SF23">
    <property type="entry name" value="DNA RECOMBINASE-RELATED"/>
    <property type="match status" value="1"/>
</dbReference>
<dbReference type="InterPro" id="IPR036162">
    <property type="entry name" value="Resolvase-like_N_sf"/>
</dbReference>
<dbReference type="PANTHER" id="PTHR30461">
    <property type="entry name" value="DNA-INVERTASE FROM LAMBDOID PROPHAGE"/>
    <property type="match status" value="1"/>
</dbReference>
<dbReference type="InterPro" id="IPR038109">
    <property type="entry name" value="DNA_bind_recomb_sf"/>
</dbReference>
<dbReference type="InterPro" id="IPR011109">
    <property type="entry name" value="DNA_bind_recombinase_dom"/>
</dbReference>
<name>A0A5B1CBB1_9BACT</name>
<comment type="caution">
    <text evidence="4">The sequence shown here is derived from an EMBL/GenBank/DDBJ whole genome shotgun (WGS) entry which is preliminary data.</text>
</comment>
<evidence type="ECO:0008006" key="6">
    <source>
        <dbReference type="Google" id="ProtNLM"/>
    </source>
</evidence>
<dbReference type="EMBL" id="VRLW01000001">
    <property type="protein sequence ID" value="KAA1258458.1"/>
    <property type="molecule type" value="Genomic_DNA"/>
</dbReference>
<dbReference type="Pfam" id="PF00239">
    <property type="entry name" value="Resolvase"/>
    <property type="match status" value="1"/>
</dbReference>